<sequence>MNSAYDNVVKKDLVGLPVPMEQWLADAESKRSRAQLLYERGNCDLF</sequence>
<dbReference type="Proteomes" id="UP000199502">
    <property type="component" value="Unassembled WGS sequence"/>
</dbReference>
<evidence type="ECO:0000313" key="1">
    <source>
        <dbReference type="EMBL" id="SCY35019.1"/>
    </source>
</evidence>
<reference evidence="1 2" key="1">
    <citation type="submission" date="2016-10" db="EMBL/GenBank/DDBJ databases">
        <authorList>
            <person name="de Groot N.N."/>
        </authorList>
    </citation>
    <scope>NUCLEOTIDE SEQUENCE [LARGE SCALE GENOMIC DNA]</scope>
    <source>
        <strain evidence="1 2">CGMCC 1.8925</strain>
    </source>
</reference>
<organism evidence="1 2">
    <name type="scientific">Paracoccus tibetensis</name>
    <dbReference type="NCBI Taxonomy" id="336292"/>
    <lineage>
        <taxon>Bacteria</taxon>
        <taxon>Pseudomonadati</taxon>
        <taxon>Pseudomonadota</taxon>
        <taxon>Alphaproteobacteria</taxon>
        <taxon>Rhodobacterales</taxon>
        <taxon>Paracoccaceae</taxon>
        <taxon>Paracoccus</taxon>
    </lineage>
</organism>
<dbReference type="EMBL" id="FMVT01000004">
    <property type="protein sequence ID" value="SCY35019.1"/>
    <property type="molecule type" value="Genomic_DNA"/>
</dbReference>
<gene>
    <name evidence="1" type="ORF">SAMN05660710_01280</name>
</gene>
<dbReference type="AlphaFoldDB" id="A0A1G5F6Z5"/>
<proteinExistence type="predicted"/>
<name>A0A1G5F6Z5_9RHOB</name>
<protein>
    <submittedName>
        <fullName evidence="1">Uncharacterized protein</fullName>
    </submittedName>
</protein>
<accession>A0A1G5F6Z5</accession>
<evidence type="ECO:0000313" key="2">
    <source>
        <dbReference type="Proteomes" id="UP000199502"/>
    </source>
</evidence>
<keyword evidence="2" id="KW-1185">Reference proteome</keyword>